<accession>A0ABV5FXM9</accession>
<evidence type="ECO:0000313" key="2">
    <source>
        <dbReference type="Proteomes" id="UP001589575"/>
    </source>
</evidence>
<protein>
    <submittedName>
        <fullName evidence="1">Uncharacterized protein</fullName>
    </submittedName>
</protein>
<evidence type="ECO:0000313" key="1">
    <source>
        <dbReference type="EMBL" id="MFB9071424.1"/>
    </source>
</evidence>
<keyword evidence="2" id="KW-1185">Reference proteome</keyword>
<reference evidence="1 2" key="1">
    <citation type="submission" date="2024-09" db="EMBL/GenBank/DDBJ databases">
        <authorList>
            <person name="Sun Q."/>
            <person name="Mori K."/>
        </authorList>
    </citation>
    <scope>NUCLEOTIDE SEQUENCE [LARGE SCALE GENOMIC DNA]</scope>
    <source>
        <strain evidence="1 2">CCM 7609</strain>
    </source>
</reference>
<name>A0ABV5FXM9_9MICC</name>
<sequence>MRGLGTQPLGGLLQHHALGEAGVFRAEPVHTDAGGRGLGERVCGGGDLAVLRAGGGHEFLAGRRAVVDVAQHRLAGGAQGLPGPARDGGTAGALEVEERLGSLLGDPAEQELVELRGHVLTQLGSGGQSVVPGLVLPGDLVGDAGPGEDPRDLLTGLVFAQVAGGPSVDEVTARGIGLKVLCSHEQGVCGTLSIASSAYVTLITRTRAPLNAL</sequence>
<gene>
    <name evidence="1" type="ORF">ACFFX0_09525</name>
</gene>
<dbReference type="Proteomes" id="UP001589575">
    <property type="component" value="Unassembled WGS sequence"/>
</dbReference>
<dbReference type="EMBL" id="JBHMFI010000001">
    <property type="protein sequence ID" value="MFB9071424.1"/>
    <property type="molecule type" value="Genomic_DNA"/>
</dbReference>
<comment type="caution">
    <text evidence="1">The sequence shown here is derived from an EMBL/GenBank/DDBJ whole genome shotgun (WGS) entry which is preliminary data.</text>
</comment>
<organism evidence="1 2">
    <name type="scientific">Citricoccus parietis</name>
    <dbReference type="NCBI Taxonomy" id="592307"/>
    <lineage>
        <taxon>Bacteria</taxon>
        <taxon>Bacillati</taxon>
        <taxon>Actinomycetota</taxon>
        <taxon>Actinomycetes</taxon>
        <taxon>Micrococcales</taxon>
        <taxon>Micrococcaceae</taxon>
        <taxon>Citricoccus</taxon>
    </lineage>
</organism>
<proteinExistence type="predicted"/>